<sequence length="122" mass="12635">MYGADPIANSTVRSVTRAGSVQKPKLSAIASTTTGAPTRSVTSTAGRSRAPISRSSIAATSTISGVSASRVKNSPIHAGRMPATFASGFRWCRNRRVGRSPVPYGSPERKVTAHRPAGRAAA</sequence>
<evidence type="ECO:0000313" key="2">
    <source>
        <dbReference type="EMBL" id="AGW42430.1"/>
    </source>
</evidence>
<evidence type="ECO:0000256" key="1">
    <source>
        <dbReference type="SAM" id="MobiDB-lite"/>
    </source>
</evidence>
<accession>U3P825</accession>
<protein>
    <submittedName>
        <fullName evidence="2">Uncharacterized protein</fullName>
    </submittedName>
</protein>
<feature type="compositionally biased region" description="Basic residues" evidence="1">
    <location>
        <begin position="112"/>
        <end position="122"/>
    </location>
</feature>
<evidence type="ECO:0000313" key="3">
    <source>
        <dbReference type="Proteomes" id="UP000016743"/>
    </source>
</evidence>
<gene>
    <name evidence="2" type="ORF">O159_24940</name>
</gene>
<keyword evidence="3" id="KW-1185">Reference proteome</keyword>
<name>U3P825_LEIXC</name>
<dbReference type="KEGG" id="lxy:O159_24940"/>
<feature type="compositionally biased region" description="Low complexity" evidence="1">
    <location>
        <begin position="45"/>
        <end position="67"/>
    </location>
</feature>
<dbReference type="EMBL" id="CP006734">
    <property type="protein sequence ID" value="AGW42430.1"/>
    <property type="molecule type" value="Genomic_DNA"/>
</dbReference>
<feature type="region of interest" description="Disordered" evidence="1">
    <location>
        <begin position="98"/>
        <end position="122"/>
    </location>
</feature>
<proteinExistence type="predicted"/>
<organism evidence="2 3">
    <name type="scientific">Leifsonia xyli subsp. cynodontis DSM 46306</name>
    <dbReference type="NCBI Taxonomy" id="1389489"/>
    <lineage>
        <taxon>Bacteria</taxon>
        <taxon>Bacillati</taxon>
        <taxon>Actinomycetota</taxon>
        <taxon>Actinomycetes</taxon>
        <taxon>Micrococcales</taxon>
        <taxon>Microbacteriaceae</taxon>
        <taxon>Leifsonia</taxon>
    </lineage>
</organism>
<feature type="compositionally biased region" description="Polar residues" evidence="1">
    <location>
        <begin position="8"/>
        <end position="19"/>
    </location>
</feature>
<reference evidence="2 3" key="1">
    <citation type="journal article" date="2013" name="Genome Announc.">
        <title>Complete Genome Sequence of Leifsonia xyli subsp. cynodontis Strain DSM46306, a Gram-Positive Bacterial Pathogen of Grasses.</title>
        <authorList>
            <person name="Monteiro-Vitorello C.B."/>
            <person name="Zerillo M.M."/>
            <person name="Van Sluys M.A."/>
            <person name="Camargo L.E."/>
            <person name="Kitajima J.P."/>
        </authorList>
    </citation>
    <scope>NUCLEOTIDE SEQUENCE [LARGE SCALE GENOMIC DNA]</scope>
    <source>
        <strain evidence="2 3">DSM 46306</strain>
    </source>
</reference>
<feature type="compositionally biased region" description="Polar residues" evidence="1">
    <location>
        <begin position="29"/>
        <end position="44"/>
    </location>
</feature>
<dbReference type="AlphaFoldDB" id="U3P825"/>
<dbReference type="HOGENOM" id="CLU_2023829_0_0_11"/>
<feature type="region of interest" description="Disordered" evidence="1">
    <location>
        <begin position="1"/>
        <end position="67"/>
    </location>
</feature>
<dbReference type="Proteomes" id="UP000016743">
    <property type="component" value="Chromosome"/>
</dbReference>